<dbReference type="Gene3D" id="3.60.21.10">
    <property type="match status" value="2"/>
</dbReference>
<gene>
    <name evidence="8" type="ORF">SAMN05660299_02831</name>
</gene>
<dbReference type="InterPro" id="IPR006311">
    <property type="entry name" value="TAT_signal"/>
</dbReference>
<sequence length="450" mass="51301">MKKSKKLSRRAFLKGAAIGGLTLAAAAIDGSFSFSNRVIAAGLGSGRDIQPLWKASRHKNKIIVVSDLHFGIDDSFAENVHNRALFIEFLRRLQQTADIRELVIAGDFLDEWFLPLTYGPITDFQTFFLQVAKNNQDVIDELNNVMKKGIKLVYVIGNHDMNMEIGILKYLLPGIIQTRDAKGLGRYVTGDRKEIVIEHCHRYDPYSAPDRVSNKELCRSDDTMYPPGYFYARVGTSWVIENKPKIKKNYPVITKIPNSSNVDQMGAYAYAKTLETLFNRITEKSNFEDKIFKLKTCGFNGSYSLKDMYPVEQPDGTISAPVLFRNFQRYWDERQKMNDVWVKTPFLEAGTEAGTETKKYFYKCAKKQYLERNESSFDVVVFGHTHIPDFQQDGKKFYVNSGTWVDHNSDYPPATRTFAVIETGITDNAALYEYTEEGTLDDLSVKVKNS</sequence>
<keyword evidence="6" id="KW-0732">Signal</keyword>
<dbReference type="AlphaFoldDB" id="A0A1H0C1J1"/>
<protein>
    <submittedName>
        <fullName evidence="8">Tat (Twin-arginine translocation) pathway signal sequence</fullName>
    </submittedName>
</protein>
<dbReference type="PROSITE" id="PS51318">
    <property type="entry name" value="TAT"/>
    <property type="match status" value="1"/>
</dbReference>
<dbReference type="GO" id="GO:0009245">
    <property type="term" value="P:lipid A biosynthetic process"/>
    <property type="evidence" value="ECO:0007669"/>
    <property type="project" value="TreeGrafter"/>
</dbReference>
<feature type="signal peptide" evidence="6">
    <location>
        <begin position="1"/>
        <end position="26"/>
    </location>
</feature>
<keyword evidence="2" id="KW-0997">Cell inner membrane</keyword>
<name>A0A1H0C1J1_9FIRM</name>
<keyword evidence="9" id="KW-1185">Reference proteome</keyword>
<keyword evidence="3" id="KW-0479">Metal-binding</keyword>
<dbReference type="Pfam" id="PF00149">
    <property type="entry name" value="Metallophos"/>
    <property type="match status" value="1"/>
</dbReference>
<keyword evidence="1" id="KW-1003">Cell membrane</keyword>
<evidence type="ECO:0000256" key="2">
    <source>
        <dbReference type="ARBA" id="ARBA00022519"/>
    </source>
</evidence>
<dbReference type="OrthoDB" id="932843at2"/>
<evidence type="ECO:0000313" key="9">
    <source>
        <dbReference type="Proteomes" id="UP000199309"/>
    </source>
</evidence>
<evidence type="ECO:0000256" key="3">
    <source>
        <dbReference type="ARBA" id="ARBA00022723"/>
    </source>
</evidence>
<evidence type="ECO:0000256" key="1">
    <source>
        <dbReference type="ARBA" id="ARBA00022475"/>
    </source>
</evidence>
<dbReference type="InterPro" id="IPR019546">
    <property type="entry name" value="TAT_signal_bac_arc"/>
</dbReference>
<accession>A0A1H0C1J1</accession>
<evidence type="ECO:0000256" key="4">
    <source>
        <dbReference type="ARBA" id="ARBA00023136"/>
    </source>
</evidence>
<dbReference type="GO" id="GO:0008758">
    <property type="term" value="F:UDP-2,3-diacylglucosamine hydrolase activity"/>
    <property type="evidence" value="ECO:0007669"/>
    <property type="project" value="TreeGrafter"/>
</dbReference>
<evidence type="ECO:0000256" key="5">
    <source>
        <dbReference type="ARBA" id="ARBA00023211"/>
    </source>
</evidence>
<dbReference type="SUPFAM" id="SSF56300">
    <property type="entry name" value="Metallo-dependent phosphatases"/>
    <property type="match status" value="1"/>
</dbReference>
<dbReference type="EMBL" id="FNHQ01000062">
    <property type="protein sequence ID" value="SDN51699.1"/>
    <property type="molecule type" value="Genomic_DNA"/>
</dbReference>
<feature type="domain" description="Calcineurin-like phosphoesterase" evidence="7">
    <location>
        <begin position="61"/>
        <end position="387"/>
    </location>
</feature>
<dbReference type="InterPro" id="IPR004843">
    <property type="entry name" value="Calcineurin-like_PHP"/>
</dbReference>
<evidence type="ECO:0000313" key="8">
    <source>
        <dbReference type="EMBL" id="SDN51699.1"/>
    </source>
</evidence>
<dbReference type="InterPro" id="IPR043461">
    <property type="entry name" value="LpxH-like"/>
</dbReference>
<reference evidence="8 9" key="1">
    <citation type="submission" date="2016-10" db="EMBL/GenBank/DDBJ databases">
        <authorList>
            <person name="de Groot N.N."/>
        </authorList>
    </citation>
    <scope>NUCLEOTIDE SEQUENCE [LARGE SCALE GENOMIC DNA]</scope>
    <source>
        <strain evidence="8 9">DSM 16981</strain>
    </source>
</reference>
<keyword evidence="5" id="KW-0464">Manganese</keyword>
<dbReference type="Proteomes" id="UP000199309">
    <property type="component" value="Unassembled WGS sequence"/>
</dbReference>
<dbReference type="PANTHER" id="PTHR34990">
    <property type="entry name" value="UDP-2,3-DIACYLGLUCOSAMINE HYDROLASE-RELATED"/>
    <property type="match status" value="1"/>
</dbReference>
<evidence type="ECO:0000259" key="7">
    <source>
        <dbReference type="Pfam" id="PF00149"/>
    </source>
</evidence>
<dbReference type="NCBIfam" id="TIGR01409">
    <property type="entry name" value="TAT_signal_seq"/>
    <property type="match status" value="1"/>
</dbReference>
<keyword evidence="4" id="KW-0472">Membrane</keyword>
<organism evidence="8 9">
    <name type="scientific">Megasphaera paucivorans</name>
    <dbReference type="NCBI Taxonomy" id="349095"/>
    <lineage>
        <taxon>Bacteria</taxon>
        <taxon>Bacillati</taxon>
        <taxon>Bacillota</taxon>
        <taxon>Negativicutes</taxon>
        <taxon>Veillonellales</taxon>
        <taxon>Veillonellaceae</taxon>
        <taxon>Megasphaera</taxon>
    </lineage>
</organism>
<dbReference type="InterPro" id="IPR029052">
    <property type="entry name" value="Metallo-depent_PP-like"/>
</dbReference>
<dbReference type="GO" id="GO:0016020">
    <property type="term" value="C:membrane"/>
    <property type="evidence" value="ECO:0007669"/>
    <property type="project" value="GOC"/>
</dbReference>
<evidence type="ECO:0000256" key="6">
    <source>
        <dbReference type="SAM" id="SignalP"/>
    </source>
</evidence>
<dbReference type="GO" id="GO:0046872">
    <property type="term" value="F:metal ion binding"/>
    <property type="evidence" value="ECO:0007669"/>
    <property type="project" value="UniProtKB-KW"/>
</dbReference>
<dbReference type="STRING" id="349095.SAMN05660299_02831"/>
<feature type="chain" id="PRO_5011495788" evidence="6">
    <location>
        <begin position="27"/>
        <end position="450"/>
    </location>
</feature>
<dbReference type="RefSeq" id="WP_091653235.1">
    <property type="nucleotide sequence ID" value="NZ_FNHQ01000062.1"/>
</dbReference>
<proteinExistence type="predicted"/>